<dbReference type="EMBL" id="CR555307">
    <property type="protein sequence ID" value="CAI10419.1"/>
    <property type="molecule type" value="Genomic_DNA"/>
</dbReference>
<gene>
    <name evidence="1" type="ORF">p1B225</name>
</gene>
<name>Q5NWZ5_AROAE</name>
<keyword evidence="1" id="KW-0614">Plasmid</keyword>
<keyword evidence="2" id="KW-1185">Reference proteome</keyword>
<evidence type="ECO:0000313" key="1">
    <source>
        <dbReference type="EMBL" id="CAI10419.1"/>
    </source>
</evidence>
<accession>Q5NWZ5</accession>
<geneLocation type="plasmid" evidence="2">
    <name>pAzo1</name>
</geneLocation>
<proteinExistence type="predicted"/>
<dbReference type="HOGENOM" id="CLU_1782877_0_0_4"/>
<evidence type="ECO:0000313" key="2">
    <source>
        <dbReference type="Proteomes" id="UP000006552"/>
    </source>
</evidence>
<dbReference type="KEGG" id="eba:p1B225"/>
<organism evidence="1 2">
    <name type="scientific">Aromatoleum aromaticum (strain DSM 19018 / LMG 30748 / EbN1)</name>
    <name type="common">Azoarcus sp. (strain EbN1)</name>
    <dbReference type="NCBI Taxonomy" id="76114"/>
    <lineage>
        <taxon>Bacteria</taxon>
        <taxon>Pseudomonadati</taxon>
        <taxon>Pseudomonadota</taxon>
        <taxon>Betaproteobacteria</taxon>
        <taxon>Rhodocyclales</taxon>
        <taxon>Rhodocyclaceae</taxon>
        <taxon>Aromatoleum</taxon>
    </lineage>
</organism>
<dbReference type="AlphaFoldDB" id="Q5NWZ5"/>
<dbReference type="RefSeq" id="WP_011254760.1">
    <property type="nucleotide sequence ID" value="NC_006823.1"/>
</dbReference>
<dbReference type="OrthoDB" id="9180881at2"/>
<reference evidence="1 2" key="1">
    <citation type="journal article" date="2005" name="Arch. Microbiol.">
        <title>The genome sequence of an anaerobic aromatic-degrading denitrifying bacterium, strain EbN1.</title>
        <authorList>
            <person name="Rabus R."/>
            <person name="Kube M."/>
            <person name="Heider J."/>
            <person name="Beck A."/>
            <person name="Heitmann K."/>
            <person name="Widdel F."/>
            <person name="Reinhardt R."/>
        </authorList>
    </citation>
    <scope>NUCLEOTIDE SEQUENCE [LARGE SCALE GENOMIC DNA]</scope>
    <source>
        <strain evidence="1 2">EbN1</strain>
        <plasmid evidence="2">Plasmid pAzo1</plasmid>
    </source>
</reference>
<protein>
    <submittedName>
        <fullName evidence="1">Uncharacterized protein</fullName>
    </submittedName>
</protein>
<dbReference type="Proteomes" id="UP000006552">
    <property type="component" value="Plasmid 1"/>
</dbReference>
<sequence>MATDTPLQTRPARQIPEREIAIQLVIELAESGLQSFSLLGFYDDDAGFVDDLSKRLRVTEDKTWTNKLTKVVRRLARYGVLDAEMRGTQKYYIGEPTKQMNYSLPPGKVNLLTRGMTDHTGTPEWEAAFLLRRAYPAPEEQSEEA</sequence>